<dbReference type="AlphaFoldDB" id="A0A7X3SKE1"/>
<proteinExistence type="predicted"/>
<name>A0A7X3SKE1_9FIRM</name>
<protein>
    <submittedName>
        <fullName evidence="1">Uncharacterized protein</fullName>
    </submittedName>
</protein>
<reference evidence="1 2" key="1">
    <citation type="submission" date="2019-12" db="EMBL/GenBank/DDBJ databases">
        <title>Sporaefaciens musculi gen. nov., sp. nov., a novel bacterium isolated from the caecum of an obese mouse.</title>
        <authorList>
            <person name="Rasmussen T.S."/>
            <person name="Streidl T."/>
            <person name="Hitch T.C.A."/>
            <person name="Wortmann E."/>
            <person name="Deptula P."/>
            <person name="Hansen M."/>
            <person name="Nielsen D.S."/>
            <person name="Clavel T."/>
            <person name="Vogensen F.K."/>
        </authorList>
    </citation>
    <scope>NUCLEOTIDE SEQUENCE [LARGE SCALE GENOMIC DNA]</scope>
    <source>
        <strain evidence="1 2">WCA-9-b2</strain>
    </source>
</reference>
<accession>A0A7X3SKE1</accession>
<comment type="caution">
    <text evidence="1">The sequence shown here is derived from an EMBL/GenBank/DDBJ whole genome shotgun (WGS) entry which is preliminary data.</text>
</comment>
<gene>
    <name evidence="1" type="ORF">GN277_19035</name>
</gene>
<evidence type="ECO:0000313" key="1">
    <source>
        <dbReference type="EMBL" id="MXP77394.1"/>
    </source>
</evidence>
<organism evidence="1 2">
    <name type="scientific">Sporofaciens musculi</name>
    <dbReference type="NCBI Taxonomy" id="2681861"/>
    <lineage>
        <taxon>Bacteria</taxon>
        <taxon>Bacillati</taxon>
        <taxon>Bacillota</taxon>
        <taxon>Clostridia</taxon>
        <taxon>Lachnospirales</taxon>
        <taxon>Lachnospiraceae</taxon>
        <taxon>Sporofaciens</taxon>
    </lineage>
</organism>
<dbReference type="RefSeq" id="WP_159752689.1">
    <property type="nucleotide sequence ID" value="NZ_CASZNZ010000006.1"/>
</dbReference>
<keyword evidence="2" id="KW-1185">Reference proteome</keyword>
<evidence type="ECO:0000313" key="2">
    <source>
        <dbReference type="Proteomes" id="UP000460412"/>
    </source>
</evidence>
<dbReference type="EMBL" id="WUQX01000001">
    <property type="protein sequence ID" value="MXP77394.1"/>
    <property type="molecule type" value="Genomic_DNA"/>
</dbReference>
<dbReference type="Proteomes" id="UP000460412">
    <property type="component" value="Unassembled WGS sequence"/>
</dbReference>
<sequence>MGRAEELKKNQKIWQEECIQERRKALKEEEDEDRAMNDYELRLEYMLEDCTESDRCICELIDEQRGLLNKLRMRRIELFL</sequence>